<sequence length="58" mass="6337">MARANNRPSAMECFFIGMTFKASGDDVTLPTLENAAIGHLAIPDYADRQIGRHGYNPL</sequence>
<protein>
    <submittedName>
        <fullName evidence="1">Uncharacterized protein</fullName>
    </submittedName>
</protein>
<keyword evidence="2" id="KW-1185">Reference proteome</keyword>
<evidence type="ECO:0000313" key="2">
    <source>
        <dbReference type="Proteomes" id="UP000635983"/>
    </source>
</evidence>
<evidence type="ECO:0000313" key="1">
    <source>
        <dbReference type="EMBL" id="GGJ96631.1"/>
    </source>
</evidence>
<dbReference type="EMBL" id="BMPO01000004">
    <property type="protein sequence ID" value="GGJ96631.1"/>
    <property type="molecule type" value="Genomic_DNA"/>
</dbReference>
<reference evidence="1" key="2">
    <citation type="submission" date="2020-09" db="EMBL/GenBank/DDBJ databases">
        <authorList>
            <person name="Sun Q."/>
            <person name="Ohkuma M."/>
        </authorList>
    </citation>
    <scope>NUCLEOTIDE SEQUENCE</scope>
    <source>
        <strain evidence="1">JCM 30078</strain>
    </source>
</reference>
<reference evidence="1" key="1">
    <citation type="journal article" date="2014" name="Int. J. Syst. Evol. Microbiol.">
        <title>Complete genome sequence of Corynebacterium casei LMG S-19264T (=DSM 44701T), isolated from a smear-ripened cheese.</title>
        <authorList>
            <consortium name="US DOE Joint Genome Institute (JGI-PGF)"/>
            <person name="Walter F."/>
            <person name="Albersmeier A."/>
            <person name="Kalinowski J."/>
            <person name="Ruckert C."/>
        </authorList>
    </citation>
    <scope>NUCLEOTIDE SEQUENCE</scope>
    <source>
        <strain evidence="1">JCM 30078</strain>
    </source>
</reference>
<proteinExistence type="predicted"/>
<dbReference type="AlphaFoldDB" id="A0A917PWK5"/>
<comment type="caution">
    <text evidence="1">The sequence shown here is derived from an EMBL/GenBank/DDBJ whole genome shotgun (WGS) entry which is preliminary data.</text>
</comment>
<accession>A0A917PWK5</accession>
<name>A0A917PWK5_9PSED</name>
<organism evidence="1 2">
    <name type="scientific">Pseudomonas matsuisoli</name>
    <dbReference type="NCBI Taxonomy" id="1515666"/>
    <lineage>
        <taxon>Bacteria</taxon>
        <taxon>Pseudomonadati</taxon>
        <taxon>Pseudomonadota</taxon>
        <taxon>Gammaproteobacteria</taxon>
        <taxon>Pseudomonadales</taxon>
        <taxon>Pseudomonadaceae</taxon>
        <taxon>Pseudomonas</taxon>
    </lineage>
</organism>
<dbReference type="Proteomes" id="UP000635983">
    <property type="component" value="Unassembled WGS sequence"/>
</dbReference>
<gene>
    <name evidence="1" type="ORF">GCM10009304_23130</name>
</gene>